<feature type="transmembrane region" description="Helical" evidence="2">
    <location>
        <begin position="170"/>
        <end position="190"/>
    </location>
</feature>
<dbReference type="PROSITE" id="PS50895">
    <property type="entry name" value="SURF1"/>
    <property type="match status" value="1"/>
</dbReference>
<dbReference type="Pfam" id="PF02104">
    <property type="entry name" value="SURF1"/>
    <property type="match status" value="1"/>
</dbReference>
<evidence type="ECO:0000256" key="1">
    <source>
        <dbReference type="SAM" id="MobiDB-lite"/>
    </source>
</evidence>
<proteinExistence type="predicted"/>
<dbReference type="AlphaFoldDB" id="A0A1J5QSB8"/>
<gene>
    <name evidence="3" type="ORF">GALL_394720</name>
</gene>
<keyword evidence="2" id="KW-0472">Membrane</keyword>
<dbReference type="EMBL" id="MLJW01001329">
    <property type="protein sequence ID" value="OIQ78813.1"/>
    <property type="molecule type" value="Genomic_DNA"/>
</dbReference>
<feature type="region of interest" description="Disordered" evidence="1">
    <location>
        <begin position="1"/>
        <end position="22"/>
    </location>
</feature>
<evidence type="ECO:0000313" key="3">
    <source>
        <dbReference type="EMBL" id="OIQ78813.1"/>
    </source>
</evidence>
<dbReference type="CDD" id="cd06662">
    <property type="entry name" value="SURF1"/>
    <property type="match status" value="1"/>
</dbReference>
<keyword evidence="2" id="KW-1133">Transmembrane helix</keyword>
<dbReference type="GO" id="GO:0016020">
    <property type="term" value="C:membrane"/>
    <property type="evidence" value="ECO:0007669"/>
    <property type="project" value="InterPro"/>
</dbReference>
<sequence length="203" mass="22252">MNLKKPPVPVSEIMSSKAEPKSSDRWRRVEATGIYEPVTYYVRGRSYQGKYGYAVLSILRIDKNALFIDRGWIAAPGRATETPVAPAPPSGVVQIVGRVRGLDSLDNPGLGGALFGLPFKQPESVADFILKTPESGTAIKGYIELVSSTPTGVNQPVPLDTPEITPGPHLAYAVQWYLFALLFLIGRVLLGRDEYRTNRHSEN</sequence>
<accession>A0A1J5QSB8</accession>
<evidence type="ECO:0000256" key="2">
    <source>
        <dbReference type="SAM" id="Phobius"/>
    </source>
</evidence>
<comment type="caution">
    <text evidence="3">The sequence shown here is derived from an EMBL/GenBank/DDBJ whole genome shotgun (WGS) entry which is preliminary data.</text>
</comment>
<organism evidence="3">
    <name type="scientific">mine drainage metagenome</name>
    <dbReference type="NCBI Taxonomy" id="410659"/>
    <lineage>
        <taxon>unclassified sequences</taxon>
        <taxon>metagenomes</taxon>
        <taxon>ecological metagenomes</taxon>
    </lineage>
</organism>
<dbReference type="InterPro" id="IPR002994">
    <property type="entry name" value="Surf1/Shy1"/>
</dbReference>
<keyword evidence="2" id="KW-0812">Transmembrane</keyword>
<protein>
    <submittedName>
        <fullName evidence="3">SURF1 family protein</fullName>
    </submittedName>
</protein>
<reference evidence="3" key="1">
    <citation type="submission" date="2016-10" db="EMBL/GenBank/DDBJ databases">
        <title>Sequence of Gallionella enrichment culture.</title>
        <authorList>
            <person name="Poehlein A."/>
            <person name="Muehling M."/>
            <person name="Daniel R."/>
        </authorList>
    </citation>
    <scope>NUCLEOTIDE SEQUENCE</scope>
</reference>
<name>A0A1J5QSB8_9ZZZZ</name>